<proteinExistence type="predicted"/>
<feature type="transmembrane region" description="Helical" evidence="6">
    <location>
        <begin position="374"/>
        <end position="405"/>
    </location>
</feature>
<evidence type="ECO:0000313" key="10">
    <source>
        <dbReference type="Proteomes" id="UP001595613"/>
    </source>
</evidence>
<dbReference type="NCBIfam" id="TIGR00360">
    <property type="entry name" value="ComEC_N-term"/>
    <property type="match status" value="1"/>
</dbReference>
<feature type="domain" description="ComEC/Rec2-related protein" evidence="7">
    <location>
        <begin position="260"/>
        <end position="534"/>
    </location>
</feature>
<dbReference type="InterPro" id="IPR052159">
    <property type="entry name" value="Competence_DNA_uptake"/>
</dbReference>
<dbReference type="PANTHER" id="PTHR30619">
    <property type="entry name" value="DNA INTERNALIZATION/COMPETENCE PROTEIN COMEC/REC2"/>
    <property type="match status" value="1"/>
</dbReference>
<dbReference type="InterPro" id="IPR004477">
    <property type="entry name" value="ComEC_N"/>
</dbReference>
<feature type="transmembrane region" description="Helical" evidence="6">
    <location>
        <begin position="520"/>
        <end position="537"/>
    </location>
</feature>
<dbReference type="PANTHER" id="PTHR30619:SF1">
    <property type="entry name" value="RECOMBINATION PROTEIN 2"/>
    <property type="match status" value="1"/>
</dbReference>
<keyword evidence="4 6" id="KW-1133">Transmembrane helix</keyword>
<protein>
    <submittedName>
        <fullName evidence="9">ComEC/Rec2 family competence protein</fullName>
    </submittedName>
</protein>
<name>A0ABV7X5D8_9HYPH</name>
<keyword evidence="5 6" id="KW-0472">Membrane</keyword>
<evidence type="ECO:0000256" key="3">
    <source>
        <dbReference type="ARBA" id="ARBA00022692"/>
    </source>
</evidence>
<feature type="transmembrane region" description="Helical" evidence="6">
    <location>
        <begin position="321"/>
        <end position="339"/>
    </location>
</feature>
<accession>A0ABV7X5D8</accession>
<feature type="transmembrane region" description="Helical" evidence="6">
    <location>
        <begin position="66"/>
        <end position="84"/>
    </location>
</feature>
<dbReference type="Pfam" id="PF13567">
    <property type="entry name" value="DUF4131"/>
    <property type="match status" value="1"/>
</dbReference>
<evidence type="ECO:0000259" key="7">
    <source>
        <dbReference type="Pfam" id="PF03772"/>
    </source>
</evidence>
<evidence type="ECO:0000256" key="2">
    <source>
        <dbReference type="ARBA" id="ARBA00022475"/>
    </source>
</evidence>
<keyword evidence="3 6" id="KW-0812">Transmembrane</keyword>
<feature type="domain" description="DUF4131" evidence="8">
    <location>
        <begin position="66"/>
        <end position="199"/>
    </location>
</feature>
<keyword evidence="2" id="KW-1003">Cell membrane</keyword>
<sequence length="704" mass="74235">MAWRDRPARKSWPPDTGGTGWILAAFSSLASALAEAAYRRRLFVLLPFHLIFGLALYAALPAEPAGLVLAGGAILAAALIVLAGRRRSLGGLRLGVHLGAFWFGFCLLPLHAAFFGTAMLAYPTFGTYEAHVDEVISADDRQRRVLVSLLQPVDGARPVDIRRARLLLPSETDLQPGDRLRAALRLAPVPGPVLPGAHDGQFHSFFIGVGSYGSATGAVERIADGDATDMARNVQALRNAIGKRIDAVLDGDTAAIGKAMVVGDQSGITDAARDVMAASGLAHIYSISGLHLSIVAGGIFWLVRLGLASVPILVAWPVKQIAAMVGLAAAFLYLLLAGGVGNVPAFRSTLMLGLIFGAVLAGRRALTMRNVAIAAILIILIDPASVFRPSFQLSFAAVVGLIGIYELPRPLANGNPGRLARLLRVVAVTAWTSFIAGFATLLFSAYHFQQTAPLGVLGNVLALPFVSLVIMPFGVLSVLAMPLDLEAAFISVMGWGIDRMVDVAELVAGWSVGLTGNPLLAGWTLGAGLVALAWFAFIETQWRLLVPALAVVVIVAFGSEPRPDVLIADTTQAVAIASGDGMALASGRTGSFAVDVWSRHYQTAIAARHPDARCDALGCIVRTADFSVAIIRNAAAFAEDCGRHDLIVARIHPPQRCFEEGLVIGPAQLAAGGVHRLGWDAGAGRFDVRPAIGTLDRPWRIPSR</sequence>
<evidence type="ECO:0000313" key="9">
    <source>
        <dbReference type="EMBL" id="MFC3705828.1"/>
    </source>
</evidence>
<keyword evidence="10" id="KW-1185">Reference proteome</keyword>
<comment type="subcellular location">
    <subcellularLocation>
        <location evidence="1">Cell membrane</location>
        <topology evidence="1">Multi-pass membrane protein</topology>
    </subcellularLocation>
</comment>
<evidence type="ECO:0000256" key="6">
    <source>
        <dbReference type="SAM" id="Phobius"/>
    </source>
</evidence>
<evidence type="ECO:0000256" key="1">
    <source>
        <dbReference type="ARBA" id="ARBA00004651"/>
    </source>
</evidence>
<dbReference type="InterPro" id="IPR025405">
    <property type="entry name" value="DUF4131"/>
</dbReference>
<dbReference type="Pfam" id="PF03772">
    <property type="entry name" value="Competence"/>
    <property type="match status" value="1"/>
</dbReference>
<feature type="transmembrane region" description="Helical" evidence="6">
    <location>
        <begin position="43"/>
        <end position="60"/>
    </location>
</feature>
<reference evidence="10" key="1">
    <citation type="journal article" date="2019" name="Int. J. Syst. Evol. Microbiol.">
        <title>The Global Catalogue of Microorganisms (GCM) 10K type strain sequencing project: providing services to taxonomists for standard genome sequencing and annotation.</title>
        <authorList>
            <consortium name="The Broad Institute Genomics Platform"/>
            <consortium name="The Broad Institute Genome Sequencing Center for Infectious Disease"/>
            <person name="Wu L."/>
            <person name="Ma J."/>
        </authorList>
    </citation>
    <scope>NUCLEOTIDE SEQUENCE [LARGE SCALE GENOMIC DNA]</scope>
    <source>
        <strain evidence="10">KCTC 42281</strain>
    </source>
</reference>
<feature type="transmembrane region" description="Helical" evidence="6">
    <location>
        <begin position="460"/>
        <end position="483"/>
    </location>
</feature>
<feature type="transmembrane region" description="Helical" evidence="6">
    <location>
        <begin position="425"/>
        <end position="448"/>
    </location>
</feature>
<dbReference type="RefSeq" id="WP_380097784.1">
    <property type="nucleotide sequence ID" value="NZ_JBHRYD010000013.1"/>
</dbReference>
<feature type="transmembrane region" description="Helical" evidence="6">
    <location>
        <begin position="290"/>
        <end position="314"/>
    </location>
</feature>
<evidence type="ECO:0000259" key="8">
    <source>
        <dbReference type="Pfam" id="PF13567"/>
    </source>
</evidence>
<comment type="caution">
    <text evidence="9">The sequence shown here is derived from an EMBL/GenBank/DDBJ whole genome shotgun (WGS) entry which is preliminary data.</text>
</comment>
<evidence type="ECO:0000256" key="4">
    <source>
        <dbReference type="ARBA" id="ARBA00022989"/>
    </source>
</evidence>
<feature type="transmembrane region" description="Helical" evidence="6">
    <location>
        <begin position="96"/>
        <end position="122"/>
    </location>
</feature>
<dbReference type="EMBL" id="JBHRYD010000013">
    <property type="protein sequence ID" value="MFC3705828.1"/>
    <property type="molecule type" value="Genomic_DNA"/>
</dbReference>
<evidence type="ECO:0000256" key="5">
    <source>
        <dbReference type="ARBA" id="ARBA00023136"/>
    </source>
</evidence>
<organism evidence="9 10">
    <name type="scientific">Devosia honganensis</name>
    <dbReference type="NCBI Taxonomy" id="1610527"/>
    <lineage>
        <taxon>Bacteria</taxon>
        <taxon>Pseudomonadati</taxon>
        <taxon>Pseudomonadota</taxon>
        <taxon>Alphaproteobacteria</taxon>
        <taxon>Hyphomicrobiales</taxon>
        <taxon>Devosiaceae</taxon>
        <taxon>Devosia</taxon>
    </lineage>
</organism>
<dbReference type="Proteomes" id="UP001595613">
    <property type="component" value="Unassembled WGS sequence"/>
</dbReference>
<gene>
    <name evidence="9" type="ORF">ACFOOL_13795</name>
</gene>